<accession>A0AAE3GL79</accession>
<protein>
    <recommendedName>
        <fullName evidence="4">Adhesin domain-containing protein</fullName>
    </recommendedName>
</protein>
<organism evidence="2 3">
    <name type="scientific">Goodfellowiella coeruleoviolacea</name>
    <dbReference type="NCBI Taxonomy" id="334858"/>
    <lineage>
        <taxon>Bacteria</taxon>
        <taxon>Bacillati</taxon>
        <taxon>Actinomycetota</taxon>
        <taxon>Actinomycetes</taxon>
        <taxon>Pseudonocardiales</taxon>
        <taxon>Pseudonocardiaceae</taxon>
        <taxon>Goodfellowiella</taxon>
    </lineage>
</organism>
<dbReference type="Gene3D" id="2.160.20.120">
    <property type="match status" value="1"/>
</dbReference>
<evidence type="ECO:0000313" key="3">
    <source>
        <dbReference type="Proteomes" id="UP001206128"/>
    </source>
</evidence>
<dbReference type="Proteomes" id="UP001206128">
    <property type="component" value="Unassembled WGS sequence"/>
</dbReference>
<dbReference type="AlphaFoldDB" id="A0AAE3GL79"/>
<gene>
    <name evidence="2" type="ORF">LX83_006476</name>
</gene>
<feature type="region of interest" description="Disordered" evidence="1">
    <location>
        <begin position="1"/>
        <end position="32"/>
    </location>
</feature>
<sequence length="321" mass="32847">MTTMVDHPGESPDSSDAPGGPHGSGEPADTDQVVRRQSFEVEGTVEIDVALTVGRVEVRLVDEPGVHVEVRADTSAGNTWAQGLSGLLTWMNNQFGGGGADQGPAEAVRQTRVDLTGTRLRVHGPKSMPLRGVGLATVVRAPHGSHVQVRTGTADITVTGAADRLNLTTGSGEIRADRADGKAEIHAGSGAVRLGPMLSGLHARSGTGELEVSSVGGPTTLFTGSGDVWLGAVQSDVMVRTGSGDLTVADAACGRVELGTGSGDIRVGIRPGVLARVDLSSSHGQARSELPVSDVPLGEPERLWVRGRTNSGSVLVTTAAG</sequence>
<comment type="caution">
    <text evidence="2">The sequence shown here is derived from an EMBL/GenBank/DDBJ whole genome shotgun (WGS) entry which is preliminary data.</text>
</comment>
<evidence type="ECO:0008006" key="4">
    <source>
        <dbReference type="Google" id="ProtNLM"/>
    </source>
</evidence>
<proteinExistence type="predicted"/>
<keyword evidence="3" id="KW-1185">Reference proteome</keyword>
<evidence type="ECO:0000313" key="2">
    <source>
        <dbReference type="EMBL" id="MCP2169590.1"/>
    </source>
</evidence>
<name>A0AAE3GL79_9PSEU</name>
<reference evidence="2" key="1">
    <citation type="submission" date="2022-06" db="EMBL/GenBank/DDBJ databases">
        <title>Genomic Encyclopedia of Archaeal and Bacterial Type Strains, Phase II (KMG-II): from individual species to whole genera.</title>
        <authorList>
            <person name="Goeker M."/>
        </authorList>
    </citation>
    <scope>NUCLEOTIDE SEQUENCE</scope>
    <source>
        <strain evidence="2">DSM 43935</strain>
    </source>
</reference>
<dbReference type="EMBL" id="JAMTCK010000019">
    <property type="protein sequence ID" value="MCP2169590.1"/>
    <property type="molecule type" value="Genomic_DNA"/>
</dbReference>
<evidence type="ECO:0000256" key="1">
    <source>
        <dbReference type="SAM" id="MobiDB-lite"/>
    </source>
</evidence>